<evidence type="ECO:0000313" key="1">
    <source>
        <dbReference type="EMBL" id="MCD7473094.1"/>
    </source>
</evidence>
<dbReference type="Proteomes" id="UP000823775">
    <property type="component" value="Unassembled WGS sequence"/>
</dbReference>
<organism evidence="1 2">
    <name type="scientific">Datura stramonium</name>
    <name type="common">Jimsonweed</name>
    <name type="synonym">Common thornapple</name>
    <dbReference type="NCBI Taxonomy" id="4076"/>
    <lineage>
        <taxon>Eukaryota</taxon>
        <taxon>Viridiplantae</taxon>
        <taxon>Streptophyta</taxon>
        <taxon>Embryophyta</taxon>
        <taxon>Tracheophyta</taxon>
        <taxon>Spermatophyta</taxon>
        <taxon>Magnoliopsida</taxon>
        <taxon>eudicotyledons</taxon>
        <taxon>Gunneridae</taxon>
        <taxon>Pentapetalae</taxon>
        <taxon>asterids</taxon>
        <taxon>lamiids</taxon>
        <taxon>Solanales</taxon>
        <taxon>Solanaceae</taxon>
        <taxon>Solanoideae</taxon>
        <taxon>Datureae</taxon>
        <taxon>Datura</taxon>
    </lineage>
</organism>
<name>A0ABS8TRJ2_DATST</name>
<comment type="caution">
    <text evidence="1">The sequence shown here is derived from an EMBL/GenBank/DDBJ whole genome shotgun (WGS) entry which is preliminary data.</text>
</comment>
<sequence length="96" mass="10672">MAKRGRDRPRKVDTKWETSTKARNTVPITSITELEGRLWSSDPITPNNLPVGINLGSITSECIEITPNLVLVLILIRNFPQLRHCGLGSQPPSELL</sequence>
<feature type="non-terminal residue" evidence="1">
    <location>
        <position position="96"/>
    </location>
</feature>
<evidence type="ECO:0000313" key="2">
    <source>
        <dbReference type="Proteomes" id="UP000823775"/>
    </source>
</evidence>
<proteinExistence type="predicted"/>
<accession>A0ABS8TRJ2</accession>
<reference evidence="1 2" key="1">
    <citation type="journal article" date="2021" name="BMC Genomics">
        <title>Datura genome reveals duplications of psychoactive alkaloid biosynthetic genes and high mutation rate following tissue culture.</title>
        <authorList>
            <person name="Rajewski A."/>
            <person name="Carter-House D."/>
            <person name="Stajich J."/>
            <person name="Litt A."/>
        </authorList>
    </citation>
    <scope>NUCLEOTIDE SEQUENCE [LARGE SCALE GENOMIC DNA]</scope>
    <source>
        <strain evidence="1">AR-01</strain>
    </source>
</reference>
<protein>
    <submittedName>
        <fullName evidence="1">Uncharacterized protein</fullName>
    </submittedName>
</protein>
<dbReference type="EMBL" id="JACEIK010001918">
    <property type="protein sequence ID" value="MCD7473094.1"/>
    <property type="molecule type" value="Genomic_DNA"/>
</dbReference>
<keyword evidence="2" id="KW-1185">Reference proteome</keyword>
<gene>
    <name evidence="1" type="ORF">HAX54_014684</name>
</gene>